<dbReference type="GO" id="GO:0005886">
    <property type="term" value="C:plasma membrane"/>
    <property type="evidence" value="ECO:0007669"/>
    <property type="project" value="UniProtKB-SubCell"/>
</dbReference>
<keyword evidence="7 15" id="KW-0812">Transmembrane</keyword>
<dbReference type="PRINTS" id="PR00344">
    <property type="entry name" value="BCTRLSENSOR"/>
</dbReference>
<dbReference type="SUPFAM" id="SSF52402">
    <property type="entry name" value="Adenine nucleotide alpha hydrolases-like"/>
    <property type="match status" value="1"/>
</dbReference>
<dbReference type="SMART" id="SM00388">
    <property type="entry name" value="HisKA"/>
    <property type="match status" value="1"/>
</dbReference>
<keyword evidence="6" id="KW-0808">Transferase</keyword>
<dbReference type="SUPFAM" id="SSF47384">
    <property type="entry name" value="Homodimeric domain of signal transducing histidine kinase"/>
    <property type="match status" value="1"/>
</dbReference>
<dbReference type="InterPro" id="IPR052023">
    <property type="entry name" value="Histidine_kinase_KdpD"/>
</dbReference>
<dbReference type="SMART" id="SM00387">
    <property type="entry name" value="HATPase_c"/>
    <property type="match status" value="1"/>
</dbReference>
<dbReference type="PANTHER" id="PTHR45569:SF1">
    <property type="entry name" value="SENSOR PROTEIN KDPD"/>
    <property type="match status" value="1"/>
</dbReference>
<dbReference type="SUPFAM" id="SSF55874">
    <property type="entry name" value="ATPase domain of HSP90 chaperone/DNA topoisomerase II/histidine kinase"/>
    <property type="match status" value="1"/>
</dbReference>
<evidence type="ECO:0000256" key="7">
    <source>
        <dbReference type="ARBA" id="ARBA00022692"/>
    </source>
</evidence>
<dbReference type="Gene3D" id="3.30.565.10">
    <property type="entry name" value="Histidine kinase-like ATPase, C-terminal domain"/>
    <property type="match status" value="1"/>
</dbReference>
<evidence type="ECO:0000256" key="15">
    <source>
        <dbReference type="SAM" id="Phobius"/>
    </source>
</evidence>
<keyword evidence="9 17" id="KW-0418">Kinase</keyword>
<dbReference type="Gene3D" id="3.40.50.300">
    <property type="entry name" value="P-loop containing nucleotide triphosphate hydrolases"/>
    <property type="match status" value="1"/>
</dbReference>
<dbReference type="PANTHER" id="PTHR45569">
    <property type="entry name" value="SENSOR PROTEIN KDPD"/>
    <property type="match status" value="1"/>
</dbReference>
<feature type="region of interest" description="Disordered" evidence="14">
    <location>
        <begin position="1"/>
        <end position="21"/>
    </location>
</feature>
<dbReference type="Pfam" id="PF00512">
    <property type="entry name" value="HisKA"/>
    <property type="match status" value="1"/>
</dbReference>
<evidence type="ECO:0000256" key="13">
    <source>
        <dbReference type="ARBA" id="ARBA00023136"/>
    </source>
</evidence>
<dbReference type="InterPro" id="IPR004358">
    <property type="entry name" value="Sig_transdc_His_kin-like_C"/>
</dbReference>
<keyword evidence="18" id="KW-1185">Reference proteome</keyword>
<dbReference type="AlphaFoldDB" id="A0A540R687"/>
<dbReference type="Pfam" id="PF13493">
    <property type="entry name" value="DUF4118"/>
    <property type="match status" value="1"/>
</dbReference>
<dbReference type="Pfam" id="PF02518">
    <property type="entry name" value="HATPase_c"/>
    <property type="match status" value="1"/>
</dbReference>
<protein>
    <recommendedName>
        <fullName evidence="4">histidine kinase</fullName>
        <ecNumber evidence="4">2.7.13.3</ecNumber>
    </recommendedName>
</protein>
<evidence type="ECO:0000259" key="16">
    <source>
        <dbReference type="PROSITE" id="PS50109"/>
    </source>
</evidence>
<keyword evidence="5" id="KW-0597">Phosphoprotein</keyword>
<comment type="subcellular location">
    <subcellularLocation>
        <location evidence="3">Cell membrane</location>
    </subcellularLocation>
    <subcellularLocation>
        <location evidence="2">Membrane</location>
        <topology evidence="2">Multi-pass membrane protein</topology>
    </subcellularLocation>
</comment>
<evidence type="ECO:0000256" key="10">
    <source>
        <dbReference type="ARBA" id="ARBA00022840"/>
    </source>
</evidence>
<dbReference type="FunFam" id="3.40.50.300:FF:000483">
    <property type="entry name" value="Sensor histidine kinase KdpD"/>
    <property type="match status" value="1"/>
</dbReference>
<evidence type="ECO:0000256" key="4">
    <source>
        <dbReference type="ARBA" id="ARBA00012438"/>
    </source>
</evidence>
<dbReference type="GO" id="GO:0005737">
    <property type="term" value="C:cytoplasm"/>
    <property type="evidence" value="ECO:0007669"/>
    <property type="project" value="UniProtKB-ARBA"/>
</dbReference>
<evidence type="ECO:0000256" key="1">
    <source>
        <dbReference type="ARBA" id="ARBA00000085"/>
    </source>
</evidence>
<keyword evidence="13 15" id="KW-0472">Membrane</keyword>
<accession>A0A540R687</accession>
<gene>
    <name evidence="17" type="ORF">EJK80_09875</name>
</gene>
<reference evidence="17 18" key="1">
    <citation type="submission" date="2019-06" db="EMBL/GenBank/DDBJ databases">
        <title>Draft genome of C. phoceense Strain 272.</title>
        <authorList>
            <person name="Pacheco L.G.C."/>
            <person name="Barberis C.M."/>
            <person name="Almuzara M.N."/>
            <person name="Traglia G.M."/>
            <person name="Santos C.S."/>
            <person name="Rocha D.J.P.G."/>
            <person name="Aguiar E.R.G.R."/>
            <person name="Vay C.A."/>
        </authorList>
    </citation>
    <scope>NUCLEOTIDE SEQUENCE [LARGE SCALE GENOMIC DNA]</scope>
    <source>
        <strain evidence="17 18">272</strain>
    </source>
</reference>
<dbReference type="PROSITE" id="PS50109">
    <property type="entry name" value="HIS_KIN"/>
    <property type="match status" value="1"/>
</dbReference>
<evidence type="ECO:0000256" key="3">
    <source>
        <dbReference type="ARBA" id="ARBA00004236"/>
    </source>
</evidence>
<dbReference type="GO" id="GO:0005524">
    <property type="term" value="F:ATP binding"/>
    <property type="evidence" value="ECO:0007669"/>
    <property type="project" value="UniProtKB-KW"/>
</dbReference>
<dbReference type="InterPro" id="IPR014729">
    <property type="entry name" value="Rossmann-like_a/b/a_fold"/>
</dbReference>
<dbReference type="RefSeq" id="WP_066510543.1">
    <property type="nucleotide sequence ID" value="NZ_JADPQA010000002.1"/>
</dbReference>
<evidence type="ECO:0000256" key="12">
    <source>
        <dbReference type="ARBA" id="ARBA00023012"/>
    </source>
</evidence>
<dbReference type="GO" id="GO:0000155">
    <property type="term" value="F:phosphorelay sensor kinase activity"/>
    <property type="evidence" value="ECO:0007669"/>
    <property type="project" value="InterPro"/>
</dbReference>
<dbReference type="EMBL" id="VHIR01000015">
    <property type="protein sequence ID" value="TQE42934.1"/>
    <property type="molecule type" value="Genomic_DNA"/>
</dbReference>
<keyword evidence="12" id="KW-0902">Two-component regulatory system</keyword>
<dbReference type="Pfam" id="PF00582">
    <property type="entry name" value="Usp"/>
    <property type="match status" value="1"/>
</dbReference>
<dbReference type="InterPro" id="IPR003594">
    <property type="entry name" value="HATPase_dom"/>
</dbReference>
<dbReference type="InterPro" id="IPR027417">
    <property type="entry name" value="P-loop_NTPase"/>
</dbReference>
<keyword evidence="11 15" id="KW-1133">Transmembrane helix</keyword>
<dbReference type="InterPro" id="IPR005467">
    <property type="entry name" value="His_kinase_dom"/>
</dbReference>
<dbReference type="Gene3D" id="3.40.50.620">
    <property type="entry name" value="HUPs"/>
    <property type="match status" value="1"/>
</dbReference>
<evidence type="ECO:0000256" key="14">
    <source>
        <dbReference type="SAM" id="MobiDB-lite"/>
    </source>
</evidence>
<feature type="compositionally biased region" description="Polar residues" evidence="14">
    <location>
        <begin position="1"/>
        <end position="13"/>
    </location>
</feature>
<comment type="catalytic activity">
    <reaction evidence="1">
        <text>ATP + protein L-histidine = ADP + protein N-phospho-L-histidine.</text>
        <dbReference type="EC" id="2.7.13.3"/>
    </reaction>
</comment>
<keyword evidence="8" id="KW-0547">Nucleotide-binding</keyword>
<feature type="transmembrane region" description="Helical" evidence="15">
    <location>
        <begin position="405"/>
        <end position="425"/>
    </location>
</feature>
<dbReference type="Pfam" id="PF02702">
    <property type="entry name" value="KdpD"/>
    <property type="match status" value="1"/>
</dbReference>
<dbReference type="InterPro" id="IPR036890">
    <property type="entry name" value="HATPase_C_sf"/>
</dbReference>
<dbReference type="EC" id="2.7.13.3" evidence="4"/>
<sequence>MSASESPRATTDSAPFEPTHSHRGKLKVYLGFAPGVGKTCAMLNEAHELQRQGLNVMVGVVETHGRKRTAELVEGLTVIPRKKTTYRGRVFEELDVDACLALAPDVLLVDELAHTVVTSDAEFAATEVSQKRWQDVYTLLDAGIDVISTLNIQHLESLNDVVAAVTNTRQRETIPDQVLRDTDRIELVDLSPDSLRIRLSRGEIYHGAMATKALENYFRLGNLTALRELALLWLADKVEEGLAAYRENHEIDSTWPTRERLIVAVPGNDGSEALIRRAARIAGRVSGREMVAVYVANNEGLTSNQTPSSLRRLQELVEDLNGQWRVLIGDDVAGTLLEYARSINASQLVIGRRPRWGHTLANGVAERVIDGSGTIDVHIVSLSTSDAPRPKRPRRGANFGRVRLLAGWFAAVLLPPGFTVLMLLFNPEEKFLSPILLGFLTIVVFSAVAAGVWPALLAVVSGSLLANWFFTAPIHTLSITEPESIASVGFFIIIALTVAYIVDYAERRADEAKRRQTQAVIMADLARGVIYEGADLKSLLRRLGETFLLDTVLLQRYSSEDKKWWTIESNAESPDVAVAQKKSRAGESVNHVGIGDSLRLVIGNRELSPSEIDMIEAHGARITAILDRQEMEAMRRATTALESSNRVGSTLLTAVSHDLRTPLAGITTAVSGLTLGDVEISEADRQALINTIESSAHRLEIVINHLLDMSRLKTGMLRPNSQAIDVADIVDAVLDEHSVSAGRVRVDIPVTLPPILADYGLVQRVLANVIANAANHGAGTHIDITAREAHQALLASVAHAKDAPSSVVADDAASIGPSGRRDDHNIVQIRIADHGPGIPRDQWDSLFLPFQRLSDDALGLGLGLAVARGFTEAMGGQIYPAETPGGGATIVIEMPCAPTPEGGKQ</sequence>
<evidence type="ECO:0000313" key="17">
    <source>
        <dbReference type="EMBL" id="TQE42934.1"/>
    </source>
</evidence>
<dbReference type="InterPro" id="IPR038318">
    <property type="entry name" value="KdpD_sf"/>
</dbReference>
<evidence type="ECO:0000256" key="8">
    <source>
        <dbReference type="ARBA" id="ARBA00022741"/>
    </source>
</evidence>
<name>A0A540R687_9CORY</name>
<keyword evidence="10" id="KW-0067">ATP-binding</keyword>
<dbReference type="InterPro" id="IPR003852">
    <property type="entry name" value="Sig_transdc_His_kinase_KdpD_N"/>
</dbReference>
<evidence type="ECO:0000256" key="11">
    <source>
        <dbReference type="ARBA" id="ARBA00022989"/>
    </source>
</evidence>
<evidence type="ECO:0000313" key="18">
    <source>
        <dbReference type="Proteomes" id="UP000318080"/>
    </source>
</evidence>
<dbReference type="Gene3D" id="1.10.287.130">
    <property type="match status" value="1"/>
</dbReference>
<feature type="transmembrane region" description="Helical" evidence="15">
    <location>
        <begin position="485"/>
        <end position="505"/>
    </location>
</feature>
<proteinExistence type="predicted"/>
<evidence type="ECO:0000256" key="5">
    <source>
        <dbReference type="ARBA" id="ARBA00022553"/>
    </source>
</evidence>
<dbReference type="STRING" id="1686286.GCA_900092335_01170"/>
<feature type="domain" description="Histidine kinase" evidence="16">
    <location>
        <begin position="654"/>
        <end position="898"/>
    </location>
</feature>
<dbReference type="CDD" id="cd00082">
    <property type="entry name" value="HisKA"/>
    <property type="match status" value="1"/>
</dbReference>
<organism evidence="17 18">
    <name type="scientific">Corynebacterium phoceense</name>
    <dbReference type="NCBI Taxonomy" id="1686286"/>
    <lineage>
        <taxon>Bacteria</taxon>
        <taxon>Bacillati</taxon>
        <taxon>Actinomycetota</taxon>
        <taxon>Actinomycetes</taxon>
        <taxon>Mycobacteriales</taxon>
        <taxon>Corynebacteriaceae</taxon>
        <taxon>Corynebacterium</taxon>
    </lineage>
</organism>
<feature type="transmembrane region" description="Helical" evidence="15">
    <location>
        <begin position="437"/>
        <end position="465"/>
    </location>
</feature>
<dbReference type="InterPro" id="IPR036097">
    <property type="entry name" value="HisK_dim/P_sf"/>
</dbReference>
<dbReference type="InterPro" id="IPR003661">
    <property type="entry name" value="HisK_dim/P_dom"/>
</dbReference>
<dbReference type="Proteomes" id="UP000318080">
    <property type="component" value="Unassembled WGS sequence"/>
</dbReference>
<comment type="caution">
    <text evidence="17">The sequence shown here is derived from an EMBL/GenBank/DDBJ whole genome shotgun (WGS) entry which is preliminary data.</text>
</comment>
<evidence type="ECO:0000256" key="2">
    <source>
        <dbReference type="ARBA" id="ARBA00004141"/>
    </source>
</evidence>
<dbReference type="Gene3D" id="1.20.120.620">
    <property type="entry name" value="Backbone structure of the membrane domain of e. Coli histidine kinase receptor kdpd"/>
    <property type="match status" value="1"/>
</dbReference>
<evidence type="ECO:0000256" key="6">
    <source>
        <dbReference type="ARBA" id="ARBA00022679"/>
    </source>
</evidence>
<dbReference type="GeneID" id="79852426"/>
<evidence type="ECO:0000256" key="9">
    <source>
        <dbReference type="ARBA" id="ARBA00022777"/>
    </source>
</evidence>
<dbReference type="InterPro" id="IPR025201">
    <property type="entry name" value="KdpD_TM"/>
</dbReference>
<dbReference type="InterPro" id="IPR006016">
    <property type="entry name" value="UspA"/>
</dbReference>